<feature type="domain" description="RNA-binding S4" evidence="2">
    <location>
        <begin position="11"/>
        <end position="67"/>
    </location>
</feature>
<accession>A0A1T4NKW1</accession>
<evidence type="ECO:0000259" key="2">
    <source>
        <dbReference type="SMART" id="SM00363"/>
    </source>
</evidence>
<organism evidence="3 4">
    <name type="scientific">Selenihalanaerobacter shriftii</name>
    <dbReference type="NCBI Taxonomy" id="142842"/>
    <lineage>
        <taxon>Bacteria</taxon>
        <taxon>Bacillati</taxon>
        <taxon>Bacillota</taxon>
        <taxon>Clostridia</taxon>
        <taxon>Halanaerobiales</taxon>
        <taxon>Halobacteroidaceae</taxon>
        <taxon>Selenihalanaerobacter</taxon>
    </lineage>
</organism>
<dbReference type="InterPro" id="IPR036986">
    <property type="entry name" value="S4_RNA-bd_sf"/>
</dbReference>
<dbReference type="GO" id="GO:0003723">
    <property type="term" value="F:RNA binding"/>
    <property type="evidence" value="ECO:0007669"/>
    <property type="project" value="UniProtKB-KW"/>
</dbReference>
<dbReference type="OrthoDB" id="9811532at2"/>
<dbReference type="Gene3D" id="3.10.290.10">
    <property type="entry name" value="RNA-binding S4 domain"/>
    <property type="match status" value="1"/>
</dbReference>
<proteinExistence type="predicted"/>
<evidence type="ECO:0000313" key="3">
    <source>
        <dbReference type="EMBL" id="SJZ79667.1"/>
    </source>
</evidence>
<dbReference type="PROSITE" id="PS50889">
    <property type="entry name" value="S4"/>
    <property type="match status" value="1"/>
</dbReference>
<evidence type="ECO:0000256" key="1">
    <source>
        <dbReference type="PROSITE-ProRule" id="PRU00182"/>
    </source>
</evidence>
<dbReference type="RefSeq" id="WP_078810290.1">
    <property type="nucleotide sequence ID" value="NZ_FUWM01000015.1"/>
</dbReference>
<dbReference type="STRING" id="142842.SAMN02745118_01837"/>
<gene>
    <name evidence="3" type="ORF">SAMN02745118_01837</name>
</gene>
<dbReference type="CDD" id="cd00165">
    <property type="entry name" value="S4"/>
    <property type="match status" value="1"/>
</dbReference>
<name>A0A1T4NKW1_9FIRM</name>
<dbReference type="SUPFAM" id="SSF55174">
    <property type="entry name" value="Alpha-L RNA-binding motif"/>
    <property type="match status" value="1"/>
</dbReference>
<dbReference type="Pfam" id="PF13275">
    <property type="entry name" value="S4_2"/>
    <property type="match status" value="1"/>
</dbReference>
<dbReference type="EMBL" id="FUWM01000015">
    <property type="protein sequence ID" value="SJZ79667.1"/>
    <property type="molecule type" value="Genomic_DNA"/>
</dbReference>
<dbReference type="InterPro" id="IPR002942">
    <property type="entry name" value="S4_RNA-bd"/>
</dbReference>
<reference evidence="4" key="1">
    <citation type="submission" date="2017-02" db="EMBL/GenBank/DDBJ databases">
        <authorList>
            <person name="Varghese N."/>
            <person name="Submissions S."/>
        </authorList>
    </citation>
    <scope>NUCLEOTIDE SEQUENCE [LARGE SCALE GENOMIC DNA]</scope>
    <source>
        <strain evidence="4">ATCC BAA-73</strain>
    </source>
</reference>
<keyword evidence="4" id="KW-1185">Reference proteome</keyword>
<sequence>MEEISINTETINLDQFLKWSNITATGGEAKLIIKEGKVMVNGEIEKRRSTSLSSGDIIKVQDQQYKIINQ</sequence>
<dbReference type="AlphaFoldDB" id="A0A1T4NKW1"/>
<dbReference type="Proteomes" id="UP000190625">
    <property type="component" value="Unassembled WGS sequence"/>
</dbReference>
<evidence type="ECO:0000313" key="4">
    <source>
        <dbReference type="Proteomes" id="UP000190625"/>
    </source>
</evidence>
<keyword evidence="1" id="KW-0694">RNA-binding</keyword>
<dbReference type="SMART" id="SM00363">
    <property type="entry name" value="S4"/>
    <property type="match status" value="1"/>
</dbReference>
<protein>
    <submittedName>
        <fullName evidence="3">Ribosome-associated protein</fullName>
    </submittedName>
</protein>